<reference evidence="2" key="1">
    <citation type="submission" date="2021-05" db="EMBL/GenBank/DDBJ databases">
        <authorList>
            <person name="Alioto T."/>
            <person name="Alioto T."/>
            <person name="Gomez Garrido J."/>
        </authorList>
    </citation>
    <scope>NUCLEOTIDE SEQUENCE</scope>
</reference>
<keyword evidence="1" id="KW-1133">Transmembrane helix</keyword>
<name>A0A8D9F0Z6_9HEMI</name>
<sequence>MIRHSKSLETKDCIFGEGTSVVHGFGSAKSQVSIEFNILVKCFLSANISERFFNQVHDQEFVCFAAAVCYVSFNVLNLDSVDSVFAISRYHSCIRTEWFFLLFFVYLFFLNVIFRKFGRIKKIFQYYCQCLFSPQKEFIDFLKLDTFLFLKNILKIND</sequence>
<accession>A0A8D9F0Z6</accession>
<dbReference type="AlphaFoldDB" id="A0A8D9F0Z6"/>
<keyword evidence="1" id="KW-0472">Membrane</keyword>
<evidence type="ECO:0000256" key="1">
    <source>
        <dbReference type="SAM" id="Phobius"/>
    </source>
</evidence>
<feature type="transmembrane region" description="Helical" evidence="1">
    <location>
        <begin position="61"/>
        <end position="78"/>
    </location>
</feature>
<feature type="transmembrane region" description="Helical" evidence="1">
    <location>
        <begin position="98"/>
        <end position="114"/>
    </location>
</feature>
<keyword evidence="1" id="KW-0812">Transmembrane</keyword>
<evidence type="ECO:0000313" key="2">
    <source>
        <dbReference type="EMBL" id="CAG6772917.1"/>
    </source>
</evidence>
<organism evidence="2">
    <name type="scientific">Cacopsylla melanoneura</name>
    <dbReference type="NCBI Taxonomy" id="428564"/>
    <lineage>
        <taxon>Eukaryota</taxon>
        <taxon>Metazoa</taxon>
        <taxon>Ecdysozoa</taxon>
        <taxon>Arthropoda</taxon>
        <taxon>Hexapoda</taxon>
        <taxon>Insecta</taxon>
        <taxon>Pterygota</taxon>
        <taxon>Neoptera</taxon>
        <taxon>Paraneoptera</taxon>
        <taxon>Hemiptera</taxon>
        <taxon>Sternorrhyncha</taxon>
        <taxon>Psylloidea</taxon>
        <taxon>Psyllidae</taxon>
        <taxon>Psyllinae</taxon>
        <taxon>Cacopsylla</taxon>
    </lineage>
</organism>
<proteinExistence type="predicted"/>
<protein>
    <submittedName>
        <fullName evidence="2">Uncharacterized protein</fullName>
    </submittedName>
</protein>
<dbReference type="EMBL" id="HBUF01589673">
    <property type="protein sequence ID" value="CAG6772917.1"/>
    <property type="molecule type" value="Transcribed_RNA"/>
</dbReference>